<evidence type="ECO:0000256" key="1">
    <source>
        <dbReference type="SAM" id="Phobius"/>
    </source>
</evidence>
<feature type="transmembrane region" description="Helical" evidence="1">
    <location>
        <begin position="83"/>
        <end position="101"/>
    </location>
</feature>
<feature type="transmembrane region" description="Helical" evidence="1">
    <location>
        <begin position="121"/>
        <end position="137"/>
    </location>
</feature>
<dbReference type="KEGG" id="awe:JG540_04750"/>
<feature type="transmembrane region" description="Helical" evidence="1">
    <location>
        <begin position="23"/>
        <end position="44"/>
    </location>
</feature>
<sequence>MTEGPKVSTVADNRRPARGWSRILIGVYAVFGLVLTGPALVSLIRSPGHSSVVGALELTGGLLYLLLAVCLAHNGRRMRMIGWMTLSALLTAALLIGLLTVTGTSPELGDSVWAVGGKPRGFLPLLLPVVAVVWMWLSDPRRIVVNAERMTDLSDSLAERRTKGRRD</sequence>
<keyword evidence="1" id="KW-0472">Membrane</keyword>
<keyword evidence="3" id="KW-1185">Reference proteome</keyword>
<keyword evidence="1" id="KW-1133">Transmembrane helix</keyword>
<accession>A0A7T7MAZ2</accession>
<gene>
    <name evidence="2" type="ORF">JG540_04750</name>
</gene>
<keyword evidence="1" id="KW-0812">Transmembrane</keyword>
<organism evidence="2 3">
    <name type="scientific">Actinomyces weissii</name>
    <dbReference type="NCBI Taxonomy" id="675090"/>
    <lineage>
        <taxon>Bacteria</taxon>
        <taxon>Bacillati</taxon>
        <taxon>Actinomycetota</taxon>
        <taxon>Actinomycetes</taxon>
        <taxon>Actinomycetales</taxon>
        <taxon>Actinomycetaceae</taxon>
        <taxon>Actinomyces</taxon>
    </lineage>
</organism>
<evidence type="ECO:0000313" key="2">
    <source>
        <dbReference type="EMBL" id="QQM68141.1"/>
    </source>
</evidence>
<dbReference type="RefSeq" id="WP_200277673.1">
    <property type="nucleotide sequence ID" value="NZ_CP066802.1"/>
</dbReference>
<proteinExistence type="predicted"/>
<dbReference type="EMBL" id="CP066802">
    <property type="protein sequence ID" value="QQM68141.1"/>
    <property type="molecule type" value="Genomic_DNA"/>
</dbReference>
<dbReference type="Proteomes" id="UP000595895">
    <property type="component" value="Chromosome"/>
</dbReference>
<evidence type="ECO:0000313" key="3">
    <source>
        <dbReference type="Proteomes" id="UP000595895"/>
    </source>
</evidence>
<reference evidence="2 3" key="1">
    <citation type="submission" date="2020-12" db="EMBL/GenBank/DDBJ databases">
        <authorList>
            <person name="Zhou J."/>
        </authorList>
    </citation>
    <scope>NUCLEOTIDE SEQUENCE [LARGE SCALE GENOMIC DNA]</scope>
    <source>
        <strain evidence="2 3">CCUG 61299</strain>
    </source>
</reference>
<dbReference type="AlphaFoldDB" id="A0A7T7MAZ2"/>
<name>A0A7T7MAZ2_9ACTO</name>
<protein>
    <submittedName>
        <fullName evidence="2">Uncharacterized protein</fullName>
    </submittedName>
</protein>
<feature type="transmembrane region" description="Helical" evidence="1">
    <location>
        <begin position="50"/>
        <end position="71"/>
    </location>
</feature>